<dbReference type="InterPro" id="IPR044841">
    <property type="entry name" value="LUX/BOA-like"/>
</dbReference>
<evidence type="ECO:0000256" key="3">
    <source>
        <dbReference type="ARBA" id="ARBA00023125"/>
    </source>
</evidence>
<dbReference type="FunFam" id="1.10.10.60:FF:000007">
    <property type="entry name" value="Two-component response regulator"/>
    <property type="match status" value="1"/>
</dbReference>
<dbReference type="PANTHER" id="PTHR31442:SF29">
    <property type="entry name" value="HOMEODOMAIN-LIKE SUPERFAMILY PROTEIN"/>
    <property type="match status" value="1"/>
</dbReference>
<reference evidence="8" key="1">
    <citation type="submission" date="2020-02" db="EMBL/GenBank/DDBJ databases">
        <authorList>
            <person name="Scholz U."/>
            <person name="Mascher M."/>
            <person name="Fiebig A."/>
        </authorList>
    </citation>
    <scope>NUCLEOTIDE SEQUENCE</scope>
</reference>
<keyword evidence="4" id="KW-0804">Transcription</keyword>
<keyword evidence="5" id="KW-0539">Nucleus</keyword>
<dbReference type="InterPro" id="IPR009057">
    <property type="entry name" value="Homeodomain-like_sf"/>
</dbReference>
<dbReference type="EMBL" id="LR746269">
    <property type="protein sequence ID" value="CAA7398347.1"/>
    <property type="molecule type" value="Genomic_DNA"/>
</dbReference>
<dbReference type="InterPro" id="IPR017930">
    <property type="entry name" value="Myb_dom"/>
</dbReference>
<dbReference type="PROSITE" id="PS51294">
    <property type="entry name" value="HTH_MYB"/>
    <property type="match status" value="1"/>
</dbReference>
<dbReference type="Gene3D" id="1.10.10.60">
    <property type="entry name" value="Homeodomain-like"/>
    <property type="match status" value="1"/>
</dbReference>
<evidence type="ECO:0000313" key="9">
    <source>
        <dbReference type="Proteomes" id="UP000663760"/>
    </source>
</evidence>
<dbReference type="Pfam" id="PF00249">
    <property type="entry name" value="Myb_DNA-binding"/>
    <property type="match status" value="1"/>
</dbReference>
<evidence type="ECO:0000256" key="1">
    <source>
        <dbReference type="ARBA" id="ARBA00004123"/>
    </source>
</evidence>
<protein>
    <recommendedName>
        <fullName evidence="7">HTH myb-type domain-containing protein</fullName>
    </recommendedName>
</protein>
<dbReference type="Proteomes" id="UP000663760">
    <property type="component" value="Chromosome 6"/>
</dbReference>
<gene>
    <name evidence="8" type="ORF">SI8410_06009012</name>
</gene>
<dbReference type="InterPro" id="IPR006447">
    <property type="entry name" value="Myb_dom_plants"/>
</dbReference>
<dbReference type="GO" id="GO:0003677">
    <property type="term" value="F:DNA binding"/>
    <property type="evidence" value="ECO:0007669"/>
    <property type="project" value="UniProtKB-KW"/>
</dbReference>
<organism evidence="8 9">
    <name type="scientific">Spirodela intermedia</name>
    <name type="common">Intermediate duckweed</name>
    <dbReference type="NCBI Taxonomy" id="51605"/>
    <lineage>
        <taxon>Eukaryota</taxon>
        <taxon>Viridiplantae</taxon>
        <taxon>Streptophyta</taxon>
        <taxon>Embryophyta</taxon>
        <taxon>Tracheophyta</taxon>
        <taxon>Spermatophyta</taxon>
        <taxon>Magnoliopsida</taxon>
        <taxon>Liliopsida</taxon>
        <taxon>Araceae</taxon>
        <taxon>Lemnoideae</taxon>
        <taxon>Spirodela</taxon>
    </lineage>
</organism>
<feature type="compositionally biased region" description="Basic and acidic residues" evidence="6">
    <location>
        <begin position="62"/>
        <end position="71"/>
    </location>
</feature>
<accession>A0A7I8KKM9</accession>
<dbReference type="NCBIfam" id="TIGR01557">
    <property type="entry name" value="myb_SHAQKYF"/>
    <property type="match status" value="1"/>
</dbReference>
<proteinExistence type="predicted"/>
<evidence type="ECO:0000256" key="6">
    <source>
        <dbReference type="SAM" id="MobiDB-lite"/>
    </source>
</evidence>
<evidence type="ECO:0000259" key="7">
    <source>
        <dbReference type="PROSITE" id="PS51294"/>
    </source>
</evidence>
<sequence length="250" mass="27297">MREEVNWFERWEEELPAPAELMPLSQTLITRDLALAFDIIPPGGDPLQPLPPSSALPPPGPQDRRGDHDSPETGGAGGVEDPATRTVKRPRLVWTPQLHKRFVEAVAHLGIKNAVPKTIMQFMNVDGLTRENVASHLQKYRLYLKRMQSISSSSAAAVAASVGGGVLDQFIPFVPPPPALQQQQQAQFFHHRHIVHMGSPPSGGFELGFQRMVAPPPEAAGFFPNDPDSSGDAAEIGRRNVLTLFPTSDD</sequence>
<feature type="region of interest" description="Disordered" evidence="6">
    <location>
        <begin position="40"/>
        <end position="90"/>
    </location>
</feature>
<keyword evidence="3" id="KW-0238">DNA-binding</keyword>
<keyword evidence="2" id="KW-0805">Transcription regulation</keyword>
<keyword evidence="9" id="KW-1185">Reference proteome</keyword>
<comment type="subcellular location">
    <subcellularLocation>
        <location evidence="1">Nucleus</location>
    </subcellularLocation>
</comment>
<evidence type="ECO:0000313" key="8">
    <source>
        <dbReference type="EMBL" id="CAA7398347.1"/>
    </source>
</evidence>
<evidence type="ECO:0000256" key="2">
    <source>
        <dbReference type="ARBA" id="ARBA00023015"/>
    </source>
</evidence>
<dbReference type="OrthoDB" id="60033at2759"/>
<dbReference type="PANTHER" id="PTHR31442">
    <property type="entry name" value="HOMEODOMAIN-LIKE SUPERFAMILY PROTEIN-RELATED"/>
    <property type="match status" value="1"/>
</dbReference>
<name>A0A7I8KKM9_SPIIN</name>
<feature type="compositionally biased region" description="Pro residues" evidence="6">
    <location>
        <begin position="48"/>
        <end position="61"/>
    </location>
</feature>
<dbReference type="AlphaFoldDB" id="A0A7I8KKM9"/>
<dbReference type="GO" id="GO:0003700">
    <property type="term" value="F:DNA-binding transcription factor activity"/>
    <property type="evidence" value="ECO:0007669"/>
    <property type="project" value="InterPro"/>
</dbReference>
<dbReference type="InterPro" id="IPR001005">
    <property type="entry name" value="SANT/Myb"/>
</dbReference>
<evidence type="ECO:0000256" key="4">
    <source>
        <dbReference type="ARBA" id="ARBA00023163"/>
    </source>
</evidence>
<dbReference type="SUPFAM" id="SSF46689">
    <property type="entry name" value="Homeodomain-like"/>
    <property type="match status" value="1"/>
</dbReference>
<dbReference type="GO" id="GO:0005634">
    <property type="term" value="C:nucleus"/>
    <property type="evidence" value="ECO:0007669"/>
    <property type="project" value="UniProtKB-SubCell"/>
</dbReference>
<feature type="domain" description="HTH myb-type" evidence="7">
    <location>
        <begin position="86"/>
        <end position="145"/>
    </location>
</feature>
<evidence type="ECO:0000256" key="5">
    <source>
        <dbReference type="ARBA" id="ARBA00023242"/>
    </source>
</evidence>